<dbReference type="EMBL" id="QLUW01000001">
    <property type="protein sequence ID" value="RAP77500.1"/>
    <property type="molecule type" value="Genomic_DNA"/>
</dbReference>
<dbReference type="Pfam" id="PF00753">
    <property type="entry name" value="Lactamase_B"/>
    <property type="match status" value="2"/>
</dbReference>
<evidence type="ECO:0000313" key="6">
    <source>
        <dbReference type="Proteomes" id="UP000249260"/>
    </source>
</evidence>
<dbReference type="OrthoDB" id="9761531at2"/>
<comment type="caution">
    <text evidence="5">The sequence shown here is derived from an EMBL/GenBank/DDBJ whole genome shotgun (WGS) entry which is preliminary data.</text>
</comment>
<accession>A0A328U4E6</accession>
<dbReference type="Gene3D" id="3.60.15.10">
    <property type="entry name" value="Ribonuclease Z/Hydroxyacylglutathione hydrolase-like"/>
    <property type="match status" value="2"/>
</dbReference>
<dbReference type="PANTHER" id="PTHR23131">
    <property type="entry name" value="ENDORIBONUCLEASE LACTB2"/>
    <property type="match status" value="1"/>
</dbReference>
<evidence type="ECO:0000256" key="2">
    <source>
        <dbReference type="ARBA" id="ARBA00034301"/>
    </source>
</evidence>
<dbReference type="Proteomes" id="UP000249260">
    <property type="component" value="Unassembled WGS sequence"/>
</dbReference>
<dbReference type="AlphaFoldDB" id="A0A328U4E6"/>
<gene>
    <name evidence="5" type="ORF">DL346_03195</name>
</gene>
<dbReference type="SUPFAM" id="SSF56281">
    <property type="entry name" value="Metallo-hydrolase/oxidoreductase"/>
    <property type="match status" value="2"/>
</dbReference>
<dbReference type="SMART" id="SM00849">
    <property type="entry name" value="Lactamase_B"/>
    <property type="match status" value="2"/>
</dbReference>
<comment type="function">
    <text evidence="2">Counteracts the endogenous Pycsar antiviral defense system. Phosphodiesterase that enables metal-dependent hydrolysis of host cyclic nucleotide Pycsar defense signals such as cCMP and cUMP.</text>
</comment>
<evidence type="ECO:0000256" key="3">
    <source>
        <dbReference type="ARBA" id="ARBA00048505"/>
    </source>
</evidence>
<name>A0A328U4E6_9BACL</name>
<feature type="domain" description="Metallo-beta-lactamase" evidence="4">
    <location>
        <begin position="14"/>
        <end position="205"/>
    </location>
</feature>
<dbReference type="InterPro" id="IPR050662">
    <property type="entry name" value="Sec-metab_biosynth-thioest"/>
</dbReference>
<proteinExistence type="predicted"/>
<dbReference type="InterPro" id="IPR036866">
    <property type="entry name" value="RibonucZ/Hydroxyglut_hydro"/>
</dbReference>
<comment type="catalytic activity">
    <reaction evidence="3">
        <text>3',5'-cyclic UMP + H2O = UMP + H(+)</text>
        <dbReference type="Rhea" id="RHEA:70575"/>
        <dbReference type="ChEBI" id="CHEBI:15377"/>
        <dbReference type="ChEBI" id="CHEBI:15378"/>
        <dbReference type="ChEBI" id="CHEBI:57865"/>
        <dbReference type="ChEBI" id="CHEBI:184387"/>
    </reaction>
    <physiologicalReaction direction="left-to-right" evidence="3">
        <dbReference type="Rhea" id="RHEA:70576"/>
    </physiologicalReaction>
</comment>
<organism evidence="5 6">
    <name type="scientific">Paenibacillus montanisoli</name>
    <dbReference type="NCBI Taxonomy" id="2081970"/>
    <lineage>
        <taxon>Bacteria</taxon>
        <taxon>Bacillati</taxon>
        <taxon>Bacillota</taxon>
        <taxon>Bacilli</taxon>
        <taxon>Bacillales</taxon>
        <taxon>Paenibacillaceae</taxon>
        <taxon>Paenibacillus</taxon>
    </lineage>
</organism>
<evidence type="ECO:0000313" key="5">
    <source>
        <dbReference type="EMBL" id="RAP77500.1"/>
    </source>
</evidence>
<evidence type="ECO:0000259" key="4">
    <source>
        <dbReference type="SMART" id="SM00849"/>
    </source>
</evidence>
<sequence length="593" mass="68291">MRKLRENLFVYEDTCRVYVIKHHDRAVLIDFGSGAILQELALIGVQRIDMVLHTNHHRDVCGGDHLLDSETVIYVPENERYLFEDTEHFWDRLRVYVTTRVDSIEFTRTTSVTVRGLEDGESILWEEYVFQAISTPGDSRGAISIVWDNGGEKIVFCGDLISAPGKVHAIFDFQWEYLPAKLFYKWIESLEKLSKLTIDLLCPSHGEAMDDGKEGIELLRSRALTLERMMIPELIPYPAGNLYRVLPHLIYVDKTTYLIMSESGHGILIDYGYVDYEQIVQLKDNFGLKKIDAIIFTHYHIDHIARAAEAQFHPWTSKELFREVEIWNLNQVADIVKNPKRYKLPGLHPSNTDSDRIVSSGDHIRWNEYDLYFYHHPGQTYYALGLFVEIDGRKVLFTGDNIWPTKDGKLVTPVIFKDSPDPEGFIRVAHEMKSLNPSIIATGHYGAIPVNETMLDSYIQWSLALKEKLYEIVSQDPPLYGIDCRWAYFYPYIAEAAPGEEVKVWLRVKNHSPVASRFNVNLCLPEGISCESHFREIAAGPHSKTDLSFTLVLADTMKTDRRYVVTVEIDRNGKKCGEVAEFMIEVKNRREFL</sequence>
<protein>
    <recommendedName>
        <fullName evidence="4">Metallo-beta-lactamase domain-containing protein</fullName>
    </recommendedName>
</protein>
<reference evidence="5 6" key="1">
    <citation type="submission" date="2018-06" db="EMBL/GenBank/DDBJ databases">
        <title>Paenibacillus montanisoli sp. nov., isolated from mountain area soil.</title>
        <authorList>
            <person name="Wu M."/>
        </authorList>
    </citation>
    <scope>NUCLEOTIDE SEQUENCE [LARGE SCALE GENOMIC DNA]</scope>
    <source>
        <strain evidence="5 6">RA17</strain>
    </source>
</reference>
<dbReference type="RefSeq" id="WP_112880623.1">
    <property type="nucleotide sequence ID" value="NZ_QLUW01000001.1"/>
</dbReference>
<feature type="domain" description="Metallo-beta-lactamase" evidence="4">
    <location>
        <begin position="253"/>
        <end position="444"/>
    </location>
</feature>
<keyword evidence="6" id="KW-1185">Reference proteome</keyword>
<dbReference type="InterPro" id="IPR001279">
    <property type="entry name" value="Metallo-B-lactamas"/>
</dbReference>
<comment type="catalytic activity">
    <reaction evidence="1">
        <text>3',5'-cyclic CMP + H2O = CMP + H(+)</text>
        <dbReference type="Rhea" id="RHEA:72675"/>
        <dbReference type="ChEBI" id="CHEBI:15377"/>
        <dbReference type="ChEBI" id="CHEBI:15378"/>
        <dbReference type="ChEBI" id="CHEBI:58003"/>
        <dbReference type="ChEBI" id="CHEBI:60377"/>
    </reaction>
    <physiologicalReaction direction="left-to-right" evidence="1">
        <dbReference type="Rhea" id="RHEA:72676"/>
    </physiologicalReaction>
</comment>
<evidence type="ECO:0000256" key="1">
    <source>
        <dbReference type="ARBA" id="ARBA00034221"/>
    </source>
</evidence>